<dbReference type="Pfam" id="PF18956">
    <property type="entry name" value="DUF5699"/>
    <property type="match status" value="1"/>
</dbReference>
<accession>A0ABT3BM67</accession>
<feature type="transmembrane region" description="Helical" evidence="1">
    <location>
        <begin position="65"/>
        <end position="88"/>
    </location>
</feature>
<keyword evidence="1" id="KW-1133">Transmembrane helix</keyword>
<proteinExistence type="predicted"/>
<keyword evidence="1" id="KW-0812">Transmembrane</keyword>
<organism evidence="2 3">
    <name type="scientific">Ureaplasma miroungigenitalium</name>
    <dbReference type="NCBI Taxonomy" id="1042321"/>
    <lineage>
        <taxon>Bacteria</taxon>
        <taxon>Bacillati</taxon>
        <taxon>Mycoplasmatota</taxon>
        <taxon>Mycoplasmoidales</taxon>
        <taxon>Mycoplasmoidaceae</taxon>
        <taxon>Ureaplasma</taxon>
    </lineage>
</organism>
<dbReference type="RefSeq" id="WP_263821653.1">
    <property type="nucleotide sequence ID" value="NZ_JAOXHL010000001.1"/>
</dbReference>
<comment type="caution">
    <text evidence="2">The sequence shown here is derived from an EMBL/GenBank/DDBJ whole genome shotgun (WGS) entry which is preliminary data.</text>
</comment>
<sequence length="96" mass="10536">MKIIRILFRIILLPVQIILTLLELFLTMLLEIGTGVLYLVMLLVLVGTVGAFIQGDTRTGIQGIFLTYLFSPYGLPLIGALVIVPIVILKEGIKAI</sequence>
<reference evidence="2 3" key="1">
    <citation type="journal article" date="2020" name="Int. J. Syst. Evol. Microbiol.">
        <title>Ureaplasma miroungigenitalium sp. nov. isolated from northern elephant seals (Mirounga angustirostris) and Ureaplasma zalophigenitalium sp. nov. isolated from California sea lions (Zalophus californianus).</title>
        <authorList>
            <person name="Volokhov D.V."/>
            <person name="Gulland F.M."/>
            <person name="Gao Y."/>
            <person name="Chizhikov V.E."/>
        </authorList>
    </citation>
    <scope>NUCLEOTIDE SEQUENCE [LARGE SCALE GENOMIC DNA]</scope>
    <source>
        <strain evidence="2 3">ES3182-GEN</strain>
    </source>
</reference>
<evidence type="ECO:0000313" key="2">
    <source>
        <dbReference type="EMBL" id="MCV3728326.1"/>
    </source>
</evidence>
<gene>
    <name evidence="2" type="ORF">OF376_00795</name>
</gene>
<name>A0ABT3BM67_9BACT</name>
<feature type="transmembrane region" description="Helical" evidence="1">
    <location>
        <begin position="36"/>
        <end position="53"/>
    </location>
</feature>
<evidence type="ECO:0000313" key="3">
    <source>
        <dbReference type="Proteomes" id="UP001208245"/>
    </source>
</evidence>
<feature type="transmembrane region" description="Helical" evidence="1">
    <location>
        <begin position="7"/>
        <end position="30"/>
    </location>
</feature>
<dbReference type="InterPro" id="IPR043753">
    <property type="entry name" value="DUF5699"/>
</dbReference>
<dbReference type="Proteomes" id="UP001208245">
    <property type="component" value="Unassembled WGS sequence"/>
</dbReference>
<dbReference type="EMBL" id="JAOXHL010000001">
    <property type="protein sequence ID" value="MCV3728326.1"/>
    <property type="molecule type" value="Genomic_DNA"/>
</dbReference>
<keyword evidence="3" id="KW-1185">Reference proteome</keyword>
<keyword evidence="1" id="KW-0472">Membrane</keyword>
<evidence type="ECO:0000256" key="1">
    <source>
        <dbReference type="SAM" id="Phobius"/>
    </source>
</evidence>
<protein>
    <submittedName>
        <fullName evidence="2">CD1845 family protein</fullName>
    </submittedName>
</protein>